<dbReference type="Gene3D" id="3.90.830.10">
    <property type="entry name" value="Syntaxin Binding Protein 1, Chain A, domain 2"/>
    <property type="match status" value="1"/>
</dbReference>
<protein>
    <recommendedName>
        <fullName evidence="8">Syntaxin-binding protein 1</fullName>
    </recommendedName>
    <alternativeName>
        <fullName evidence="10">Protein unc-18 homolog 1</fullName>
    </alternativeName>
    <alternativeName>
        <fullName evidence="9">Protein unc-18 homolog A</fullName>
    </alternativeName>
</protein>
<keyword evidence="12" id="KW-1185">Reference proteome</keyword>
<dbReference type="Proteomes" id="UP001501920">
    <property type="component" value="Chromosome 16"/>
</dbReference>
<evidence type="ECO:0000256" key="7">
    <source>
        <dbReference type="ARBA" id="ARBA00023136"/>
    </source>
</evidence>
<dbReference type="InterPro" id="IPR001619">
    <property type="entry name" value="Sec1-like"/>
</dbReference>
<dbReference type="Gene3D" id="3.40.50.2060">
    <property type="match status" value="1"/>
</dbReference>
<sequence>QNTENTHSSSFTEIMNDVIKKVKKKGEWKALVVDQLSMRMLSSCCKMTDIMTEGVTIVEDINKRREPLPTLETIYLITPTEKSVRTLIGDFKDPHSSKYKAAHVFFTDSCPDPLFNELVKSRASKCVKTLNEINIAFLPYESQVFSLDNPDAFQSFYSPHKTQMKNPVMERLAEQLATLCATLKEYPAVRYRGEYKDNATLAQLVQDKLDAYKADDPTMGEGPDKARSQLIILDRAFDPVSPVLHELTFQAMAYDLLPIENDVYRYETSGMGDSREKEVLLHEDDDLWVSLRHKHIAEVSQEVTKSLKDFSASKRMNTGEKTTMRDLSQMLKKMPQYQKELSKYSTHLQLAEDCMKHYQGTVDKLCRVEQDLAMGTDAEGEKIKDPMRAIVPILLDANVSTYDKIRIILLYIFLKNGITEENLNKLIQHAQIPPEDSEIITNMAHLGIESVGGKKMDRKERVSEQTYQLSRWTPLVKDIMEDAIDDKLDTKHYPYISTRSSSSFSTSAVSARYGHWHKNKTPGEYRTGPRVIVFIIGGASFSEMRCAYEVTQANGKWEAIIGESAFEGHFL</sequence>
<evidence type="ECO:0000256" key="5">
    <source>
        <dbReference type="ARBA" id="ARBA00022490"/>
    </source>
</evidence>
<dbReference type="GO" id="GO:0015031">
    <property type="term" value="P:protein transport"/>
    <property type="evidence" value="ECO:0007669"/>
    <property type="project" value="UniProtKB-KW"/>
</dbReference>
<dbReference type="SUPFAM" id="SSF56815">
    <property type="entry name" value="Sec1/munc18-like (SM) proteins"/>
    <property type="match status" value="1"/>
</dbReference>
<keyword evidence="7" id="KW-0472">Membrane</keyword>
<dbReference type="Pfam" id="PF00995">
    <property type="entry name" value="Sec1"/>
    <property type="match status" value="1"/>
</dbReference>
<name>A0AAR2JLZ6_PYGNA</name>
<evidence type="ECO:0000256" key="8">
    <source>
        <dbReference type="ARBA" id="ARBA00040519"/>
    </source>
</evidence>
<evidence type="ECO:0000256" key="6">
    <source>
        <dbReference type="ARBA" id="ARBA00022927"/>
    </source>
</evidence>
<comment type="subcellular location">
    <subcellularLocation>
        <location evidence="2">Cytoplasm</location>
        <location evidence="2">Cytosol</location>
    </subcellularLocation>
    <subcellularLocation>
        <location evidence="1">Membrane</location>
        <topology evidence="1">Peripheral membrane protein</topology>
    </subcellularLocation>
</comment>
<reference evidence="11 12" key="1">
    <citation type="submission" date="2020-10" db="EMBL/GenBank/DDBJ databases">
        <title>Pygocentrus nattereri (red-bellied piranha) genome, fPygNat1, primary haplotype.</title>
        <authorList>
            <person name="Myers G."/>
            <person name="Meyer A."/>
            <person name="Karagic N."/>
            <person name="Pippel M."/>
            <person name="Winkler S."/>
            <person name="Tracey A."/>
            <person name="Wood J."/>
            <person name="Formenti G."/>
            <person name="Howe K."/>
            <person name="Fedrigo O."/>
            <person name="Jarvis E.D."/>
        </authorList>
    </citation>
    <scope>NUCLEOTIDE SEQUENCE [LARGE SCALE GENOMIC DNA]</scope>
</reference>
<evidence type="ECO:0000256" key="9">
    <source>
        <dbReference type="ARBA" id="ARBA00042593"/>
    </source>
</evidence>
<dbReference type="InterPro" id="IPR027482">
    <property type="entry name" value="Sec1-like_dom2"/>
</dbReference>
<dbReference type="InterPro" id="IPR043154">
    <property type="entry name" value="Sec-1-like_dom1"/>
</dbReference>
<reference evidence="11" key="2">
    <citation type="submission" date="2025-08" db="UniProtKB">
        <authorList>
            <consortium name="Ensembl"/>
        </authorList>
    </citation>
    <scope>IDENTIFICATION</scope>
</reference>
<evidence type="ECO:0000313" key="12">
    <source>
        <dbReference type="Proteomes" id="UP001501920"/>
    </source>
</evidence>
<dbReference type="GeneTree" id="ENSGT00940000155127"/>
<evidence type="ECO:0000256" key="4">
    <source>
        <dbReference type="ARBA" id="ARBA00022448"/>
    </source>
</evidence>
<evidence type="ECO:0000256" key="3">
    <source>
        <dbReference type="ARBA" id="ARBA00009884"/>
    </source>
</evidence>
<evidence type="ECO:0000256" key="2">
    <source>
        <dbReference type="ARBA" id="ARBA00004514"/>
    </source>
</evidence>
<keyword evidence="4" id="KW-0813">Transport</keyword>
<dbReference type="FunFam" id="3.40.50.2060:FF:000001">
    <property type="entry name" value="syntaxin-binding protein 1 isoform X2"/>
    <property type="match status" value="1"/>
</dbReference>
<dbReference type="GO" id="GO:0017075">
    <property type="term" value="F:syntaxin-1 binding"/>
    <property type="evidence" value="ECO:0007669"/>
    <property type="project" value="UniProtKB-ARBA"/>
</dbReference>
<dbReference type="GO" id="GO:0005829">
    <property type="term" value="C:cytosol"/>
    <property type="evidence" value="ECO:0007669"/>
    <property type="project" value="UniProtKB-SubCell"/>
</dbReference>
<dbReference type="Gene3D" id="1.25.40.60">
    <property type="match status" value="1"/>
</dbReference>
<dbReference type="GO" id="GO:0016020">
    <property type="term" value="C:membrane"/>
    <property type="evidence" value="ECO:0007669"/>
    <property type="project" value="UniProtKB-SubCell"/>
</dbReference>
<reference evidence="11" key="3">
    <citation type="submission" date="2025-09" db="UniProtKB">
        <authorList>
            <consortium name="Ensembl"/>
        </authorList>
    </citation>
    <scope>IDENTIFICATION</scope>
</reference>
<dbReference type="PANTHER" id="PTHR11679">
    <property type="entry name" value="VESICLE PROTEIN SORTING-ASSOCIATED"/>
    <property type="match status" value="1"/>
</dbReference>
<dbReference type="PIRSF" id="PIRSF005715">
    <property type="entry name" value="VPS45_Sec1"/>
    <property type="match status" value="1"/>
</dbReference>
<dbReference type="GO" id="GO:1903305">
    <property type="term" value="P:regulation of regulated secretory pathway"/>
    <property type="evidence" value="ECO:0007669"/>
    <property type="project" value="UniProtKB-ARBA"/>
</dbReference>
<evidence type="ECO:0000313" key="11">
    <source>
        <dbReference type="Ensembl" id="ENSPNAP00000050871.1"/>
    </source>
</evidence>
<dbReference type="Gene3D" id="3.40.50.1910">
    <property type="match status" value="1"/>
</dbReference>
<proteinExistence type="inferred from homology"/>
<dbReference type="InterPro" id="IPR043127">
    <property type="entry name" value="Sec-1-like_dom3a"/>
</dbReference>
<dbReference type="InterPro" id="IPR036045">
    <property type="entry name" value="Sec1-like_sf"/>
</dbReference>
<dbReference type="AlphaFoldDB" id="A0AAR2JLZ6"/>
<dbReference type="GO" id="GO:0016192">
    <property type="term" value="P:vesicle-mediated transport"/>
    <property type="evidence" value="ECO:0007669"/>
    <property type="project" value="InterPro"/>
</dbReference>
<dbReference type="FunFam" id="3.90.830.10:FF:000001">
    <property type="entry name" value="syntaxin-binding protein 1 isoform X2"/>
    <property type="match status" value="1"/>
</dbReference>
<accession>A0AAR2JLZ6</accession>
<comment type="similarity">
    <text evidence="3">Belongs to the STXBP/unc-18/SEC1 family.</text>
</comment>
<keyword evidence="6" id="KW-0653">Protein transport</keyword>
<organism evidence="11 12">
    <name type="scientific">Pygocentrus nattereri</name>
    <name type="common">Red-bellied piranha</name>
    <dbReference type="NCBI Taxonomy" id="42514"/>
    <lineage>
        <taxon>Eukaryota</taxon>
        <taxon>Metazoa</taxon>
        <taxon>Chordata</taxon>
        <taxon>Craniata</taxon>
        <taxon>Vertebrata</taxon>
        <taxon>Euteleostomi</taxon>
        <taxon>Actinopterygii</taxon>
        <taxon>Neopterygii</taxon>
        <taxon>Teleostei</taxon>
        <taxon>Ostariophysi</taxon>
        <taxon>Characiformes</taxon>
        <taxon>Characoidei</taxon>
        <taxon>Pygocentrus</taxon>
    </lineage>
</organism>
<dbReference type="FunFam" id="1.25.40.60:FF:000001">
    <property type="entry name" value="syntaxin-binding protein 1 isoform X2"/>
    <property type="match status" value="1"/>
</dbReference>
<dbReference type="Ensembl" id="ENSPNAT00000075086.1">
    <property type="protein sequence ID" value="ENSPNAP00000050871.1"/>
    <property type="gene ID" value="ENSPNAG00000029387.2"/>
</dbReference>
<evidence type="ECO:0000256" key="1">
    <source>
        <dbReference type="ARBA" id="ARBA00004170"/>
    </source>
</evidence>
<evidence type="ECO:0000256" key="10">
    <source>
        <dbReference type="ARBA" id="ARBA00042596"/>
    </source>
</evidence>
<keyword evidence="5" id="KW-0963">Cytoplasm</keyword>